<feature type="transmembrane region" description="Helical" evidence="7">
    <location>
        <begin position="532"/>
        <end position="558"/>
    </location>
</feature>
<keyword evidence="2 7" id="KW-0812">Transmembrane</keyword>
<dbReference type="AlphaFoldDB" id="A0A914I5W0"/>
<evidence type="ECO:0000313" key="10">
    <source>
        <dbReference type="WBParaSite" id="Gr19_v10_g7799.t1"/>
    </source>
</evidence>
<dbReference type="GO" id="GO:0022857">
    <property type="term" value="F:transmembrane transporter activity"/>
    <property type="evidence" value="ECO:0007669"/>
    <property type="project" value="TreeGrafter"/>
</dbReference>
<feature type="transmembrane region" description="Helical" evidence="7">
    <location>
        <begin position="406"/>
        <end position="429"/>
    </location>
</feature>
<feature type="transmembrane region" description="Helical" evidence="7">
    <location>
        <begin position="361"/>
        <end position="385"/>
    </location>
</feature>
<dbReference type="GO" id="GO:0007224">
    <property type="term" value="P:smoothened signaling pathway"/>
    <property type="evidence" value="ECO:0007669"/>
    <property type="project" value="TreeGrafter"/>
</dbReference>
<reference evidence="10" key="1">
    <citation type="submission" date="2022-11" db="UniProtKB">
        <authorList>
            <consortium name="WormBaseParasite"/>
        </authorList>
    </citation>
    <scope>IDENTIFICATION</scope>
</reference>
<dbReference type="Gene3D" id="1.20.1640.10">
    <property type="entry name" value="Multidrug efflux transporter AcrB transmembrane domain"/>
    <property type="match status" value="2"/>
</dbReference>
<sequence>MVLIVSRLVLSHPFLAILLSLLLSIAVPVTVLVLFPLQLGNNAEKGFETDGTPYSGPRLAWTLLQPSLLRGSRVPFTSAAEHLKGRWKRLSWTDELLSSVGLISCYNSPIPAMSFLSQFIITVPSLEHLFSDQILHKICQFQDELKLELTAFHQLTPYRNIWSVPNYVACLTPANRVNCSFIDAGDVLKFHQHIQWAPNDANSGGQQCPDHSKAECAIVPAECDGQMWFDFFYRILPVDLSQRPLPINAFLPFYSFAAYRLQGIGVPLKAFTDIEAKLNLISARNEDFHLKGLSLEIKRDILLEAAVRDARFSILAVLAVFLLLGLYSLSLTFALAVLFQLIASVLCSLAVYRVFSAELPLLNLIAFVLLISVGADGAFLLLDMFPASEKLCLDTLQQCIRHTAKTMFLTQFSTIVPFLLNMFSSVFAFRAFGLFAGLTLMFNYLLLIIFLPSFLIIQNRHLNPWLIRWWPSRWWYCFPSSISQSSLNPPLHNTDLPFSPTSVPLAVRLPARMPSTWFERFHHFMRTLIDDVLTAVLIQGRFVWLCSLGIVLIVSAYVCATELSLPRYNPLQLFRSSNPHEYFDQNAERLFPFVSDKIAALPLAVRLVWGVRPSSANFYFDANSLSNKSQADHRFQLRTVGQLRALAQQLEQMRALPFIEHNARFWPERFLEWSVRLNCASSAAELVCCNVQSPRFVDEQLDSCIRHSTSILFTNYNDTLIWDNSTHELVGYTALLPTHLHYSHRFANLSAAFALFDKWLSIGSQVSFLPGWYTTEWAAMSQWFDLQRTIISDCKQSIFISFVVVFVFASLILRLKAFCATITIFCIVLTTIGTLVFMGWEIGVLEGVIIVLVVGLSFDYTLHFGALVASTGCAQHRIQKAIRGATRPVGMAALSSILAGGVMLSSETHAFFQVSLFLVICSSISLLFAIFFFLPLIYTLMPSFSAGGESGIPQSAARNSDLTEKGSATNRFFDLYFDEGRRGASFAHLSVEELFIDGHQPLLNQWFKTFFLVVSGTNFCGFVLSSTRGIACLWIRFLFFLACAIACVAHGISVRRKWWKVEMES</sequence>
<dbReference type="InterPro" id="IPR052081">
    <property type="entry name" value="Dispatched_Hh_regulator"/>
</dbReference>
<accession>A0A914I5W0</accession>
<evidence type="ECO:0000256" key="6">
    <source>
        <dbReference type="ARBA" id="ARBA00038046"/>
    </source>
</evidence>
<feature type="transmembrane region" description="Helical" evidence="7">
    <location>
        <begin position="797"/>
        <end position="815"/>
    </location>
</feature>
<comment type="similarity">
    <text evidence="6">Belongs to the dispatched family.</text>
</comment>
<name>A0A914I5W0_GLORO</name>
<feature type="transmembrane region" description="Helical" evidence="7">
    <location>
        <begin position="910"/>
        <end position="934"/>
    </location>
</feature>
<dbReference type="InterPro" id="IPR000731">
    <property type="entry name" value="SSD"/>
</dbReference>
<proteinExistence type="inferred from homology"/>
<dbReference type="SUPFAM" id="SSF82866">
    <property type="entry name" value="Multidrug efflux transporter AcrB transmembrane domain"/>
    <property type="match status" value="2"/>
</dbReference>
<dbReference type="InterPro" id="IPR053958">
    <property type="entry name" value="HMGCR/SNAP/NPC1-like_SSD"/>
</dbReference>
<organism evidence="9 10">
    <name type="scientific">Globodera rostochiensis</name>
    <name type="common">Golden nematode worm</name>
    <name type="synonym">Heterodera rostochiensis</name>
    <dbReference type="NCBI Taxonomy" id="31243"/>
    <lineage>
        <taxon>Eukaryota</taxon>
        <taxon>Metazoa</taxon>
        <taxon>Ecdysozoa</taxon>
        <taxon>Nematoda</taxon>
        <taxon>Chromadorea</taxon>
        <taxon>Rhabditida</taxon>
        <taxon>Tylenchina</taxon>
        <taxon>Tylenchomorpha</taxon>
        <taxon>Tylenchoidea</taxon>
        <taxon>Heteroderidae</taxon>
        <taxon>Heteroderinae</taxon>
        <taxon>Globodera</taxon>
    </lineage>
</organism>
<dbReference type="Proteomes" id="UP000887572">
    <property type="component" value="Unplaced"/>
</dbReference>
<feature type="transmembrane region" description="Helical" evidence="7">
    <location>
        <begin position="12"/>
        <end position="35"/>
    </location>
</feature>
<feature type="transmembrane region" description="Helical" evidence="7">
    <location>
        <begin position="1033"/>
        <end position="1054"/>
    </location>
</feature>
<evidence type="ECO:0000256" key="1">
    <source>
        <dbReference type="ARBA" id="ARBA00004141"/>
    </source>
</evidence>
<feature type="transmembrane region" description="Helical" evidence="7">
    <location>
        <begin position="1009"/>
        <end position="1027"/>
    </location>
</feature>
<evidence type="ECO:0000256" key="4">
    <source>
        <dbReference type="ARBA" id="ARBA00023136"/>
    </source>
</evidence>
<feature type="transmembrane region" description="Helical" evidence="7">
    <location>
        <begin position="848"/>
        <end position="873"/>
    </location>
</feature>
<evidence type="ECO:0000256" key="2">
    <source>
        <dbReference type="ARBA" id="ARBA00022692"/>
    </source>
</evidence>
<dbReference type="GO" id="GO:0016020">
    <property type="term" value="C:membrane"/>
    <property type="evidence" value="ECO:0007669"/>
    <property type="project" value="UniProtKB-SubCell"/>
</dbReference>
<keyword evidence="3 7" id="KW-1133">Transmembrane helix</keyword>
<comment type="subcellular location">
    <subcellularLocation>
        <location evidence="1">Membrane</location>
        <topology evidence="1">Multi-pass membrane protein</topology>
    </subcellularLocation>
</comment>
<keyword evidence="9" id="KW-1185">Reference proteome</keyword>
<feature type="transmembrane region" description="Helical" evidence="7">
    <location>
        <begin position="435"/>
        <end position="457"/>
    </location>
</feature>
<dbReference type="Pfam" id="PF12349">
    <property type="entry name" value="Sterol-sensing"/>
    <property type="match status" value="1"/>
</dbReference>
<evidence type="ECO:0000256" key="3">
    <source>
        <dbReference type="ARBA" id="ARBA00022989"/>
    </source>
</evidence>
<protein>
    <submittedName>
        <fullName evidence="10">SSD domain-containing protein</fullName>
    </submittedName>
</protein>
<evidence type="ECO:0000256" key="7">
    <source>
        <dbReference type="SAM" id="Phobius"/>
    </source>
</evidence>
<dbReference type="PROSITE" id="PS50156">
    <property type="entry name" value="SSD"/>
    <property type="match status" value="1"/>
</dbReference>
<evidence type="ECO:0000256" key="5">
    <source>
        <dbReference type="ARBA" id="ARBA00023180"/>
    </source>
</evidence>
<evidence type="ECO:0000313" key="9">
    <source>
        <dbReference type="Proteomes" id="UP000887572"/>
    </source>
</evidence>
<dbReference type="PANTHER" id="PTHR45951:SF8">
    <property type="entry name" value="CHE-14 PROTEIN"/>
    <property type="match status" value="1"/>
</dbReference>
<dbReference type="WBParaSite" id="Gr19_v10_g7799.t1">
    <property type="protein sequence ID" value="Gr19_v10_g7799.t1"/>
    <property type="gene ID" value="Gr19_v10_g7799"/>
</dbReference>
<keyword evidence="5" id="KW-0325">Glycoprotein</keyword>
<feature type="domain" description="SSD" evidence="8">
    <location>
        <begin position="333"/>
        <end position="457"/>
    </location>
</feature>
<dbReference type="PANTHER" id="PTHR45951">
    <property type="entry name" value="PROTEIN DISPATCHED-RELATED"/>
    <property type="match status" value="1"/>
</dbReference>
<evidence type="ECO:0000259" key="8">
    <source>
        <dbReference type="PROSITE" id="PS50156"/>
    </source>
</evidence>
<feature type="transmembrane region" description="Helical" evidence="7">
    <location>
        <begin position="822"/>
        <end position="842"/>
    </location>
</feature>
<keyword evidence="4 7" id="KW-0472">Membrane</keyword>